<reference evidence="10 11" key="1">
    <citation type="submission" date="2024-09" db="EMBL/GenBank/DDBJ databases">
        <authorList>
            <person name="Sun Q."/>
            <person name="Mori K."/>
        </authorList>
    </citation>
    <scope>NUCLEOTIDE SEQUENCE [LARGE SCALE GENOMIC DNA]</scope>
    <source>
        <strain evidence="10 11">CGMCC 1.15906</strain>
    </source>
</reference>
<dbReference type="PANTHER" id="PTHR24221:SF654">
    <property type="entry name" value="ATP-BINDING CASSETTE SUB-FAMILY B MEMBER 6"/>
    <property type="match status" value="1"/>
</dbReference>
<keyword evidence="3" id="KW-0547">Nucleotide-binding</keyword>
<comment type="subcellular location">
    <subcellularLocation>
        <location evidence="1">Cell membrane</location>
        <topology evidence="1">Multi-pass membrane protein</topology>
    </subcellularLocation>
</comment>
<protein>
    <submittedName>
        <fullName evidence="10">ABC transporter ATP-binding protein</fullName>
    </submittedName>
</protein>
<dbReference type="Proteomes" id="UP001589890">
    <property type="component" value="Unassembled WGS sequence"/>
</dbReference>
<keyword evidence="5 7" id="KW-1133">Transmembrane helix</keyword>
<dbReference type="PROSITE" id="PS00211">
    <property type="entry name" value="ABC_TRANSPORTER_1"/>
    <property type="match status" value="1"/>
</dbReference>
<name>A0ABV6QTX5_9ACTN</name>
<dbReference type="InterPro" id="IPR003439">
    <property type="entry name" value="ABC_transporter-like_ATP-bd"/>
</dbReference>
<keyword evidence="6 7" id="KW-0472">Membrane</keyword>
<feature type="transmembrane region" description="Helical" evidence="7">
    <location>
        <begin position="132"/>
        <end position="155"/>
    </location>
</feature>
<organism evidence="10 11">
    <name type="scientific">Kribbella deserti</name>
    <dbReference type="NCBI Taxonomy" id="1926257"/>
    <lineage>
        <taxon>Bacteria</taxon>
        <taxon>Bacillati</taxon>
        <taxon>Actinomycetota</taxon>
        <taxon>Actinomycetes</taxon>
        <taxon>Propionibacteriales</taxon>
        <taxon>Kribbellaceae</taxon>
        <taxon>Kribbella</taxon>
    </lineage>
</organism>
<dbReference type="InterPro" id="IPR011527">
    <property type="entry name" value="ABC1_TM_dom"/>
</dbReference>
<dbReference type="InterPro" id="IPR027417">
    <property type="entry name" value="P-loop_NTPase"/>
</dbReference>
<evidence type="ECO:0000256" key="6">
    <source>
        <dbReference type="ARBA" id="ARBA00023136"/>
    </source>
</evidence>
<dbReference type="SMART" id="SM00382">
    <property type="entry name" value="AAA"/>
    <property type="match status" value="1"/>
</dbReference>
<accession>A0ABV6QTX5</accession>
<dbReference type="RefSeq" id="WP_380053670.1">
    <property type="nucleotide sequence ID" value="NZ_JBHLTC010000037.1"/>
</dbReference>
<feature type="transmembrane region" description="Helical" evidence="7">
    <location>
        <begin position="161"/>
        <end position="178"/>
    </location>
</feature>
<keyword evidence="4 10" id="KW-0067">ATP-binding</keyword>
<dbReference type="InterPro" id="IPR036640">
    <property type="entry name" value="ABC1_TM_sf"/>
</dbReference>
<feature type="domain" description="ABC transporter" evidence="8">
    <location>
        <begin position="341"/>
        <end position="596"/>
    </location>
</feature>
<evidence type="ECO:0000256" key="2">
    <source>
        <dbReference type="ARBA" id="ARBA00022692"/>
    </source>
</evidence>
<dbReference type="InterPro" id="IPR017871">
    <property type="entry name" value="ABC_transporter-like_CS"/>
</dbReference>
<evidence type="ECO:0000256" key="3">
    <source>
        <dbReference type="ARBA" id="ARBA00022741"/>
    </source>
</evidence>
<proteinExistence type="predicted"/>
<sequence length="608" mass="65287">MSMRSGAVASLALAWRAAPAAFAGYVLASIGSGLAPVATAWLLKAVLDRLAAGQDGRLVLLAAGLALAGLTVAVLTELLRYLSAEVSRKVTVLSRDRLYAATDRMTGLAKLEDPAYRDRLRMGEQHSQSGPVIILDALIGGLQSALTVGGFVITLITISPWMAVVVLAASAPGLYAELQLSRRRAEMMTGLSPTERRQFFYSELMTGLEAAKEIRLLGLGRLLRRRMLAELHKANAAKRRLDRRDLLVQGLLAALGAVIAGGGLIWAIVAAGSGRVTLGDVAVFVAAVTGVQGALSLLIGRLGMAHNALLMFTHYQVVTEETSGLPVAAEPAEVPALRHGIEFRDVWFRYSDEHPWALRGVDLFIPFGQSLALVGQNGAGKSTLVKLLCRFYDPTKGAVLWDGVDLRDFDVSELRRRIGAVFQDFMCYELSAAENIAFGEVDGADELAAGHRPRVEAAAERAGISEVLQALPRGYETMLSRMFFDQTDKDDPATGVLLSGGQWQRVALARTFLRDRRDLLILDEPTSGLDAEAEHEIHQGLAAHRAGRTSVLISHRLGAVRDADRIAVLVDGRIAELGTHQTLVGTGGTYARLFELQAKGYSSEAVAG</sequence>
<evidence type="ECO:0000313" key="11">
    <source>
        <dbReference type="Proteomes" id="UP001589890"/>
    </source>
</evidence>
<comment type="caution">
    <text evidence="10">The sequence shown here is derived from an EMBL/GenBank/DDBJ whole genome shotgun (WGS) entry which is preliminary data.</text>
</comment>
<dbReference type="SUPFAM" id="SSF52540">
    <property type="entry name" value="P-loop containing nucleoside triphosphate hydrolases"/>
    <property type="match status" value="1"/>
</dbReference>
<evidence type="ECO:0000256" key="4">
    <source>
        <dbReference type="ARBA" id="ARBA00022840"/>
    </source>
</evidence>
<dbReference type="SUPFAM" id="SSF90123">
    <property type="entry name" value="ABC transporter transmembrane region"/>
    <property type="match status" value="1"/>
</dbReference>
<feature type="transmembrane region" description="Helical" evidence="7">
    <location>
        <begin position="58"/>
        <end position="79"/>
    </location>
</feature>
<keyword evidence="2 7" id="KW-0812">Transmembrane</keyword>
<dbReference type="Gene3D" id="1.20.1560.10">
    <property type="entry name" value="ABC transporter type 1, transmembrane domain"/>
    <property type="match status" value="1"/>
</dbReference>
<evidence type="ECO:0000259" key="8">
    <source>
        <dbReference type="PROSITE" id="PS50893"/>
    </source>
</evidence>
<evidence type="ECO:0000259" key="9">
    <source>
        <dbReference type="PROSITE" id="PS50929"/>
    </source>
</evidence>
<evidence type="ECO:0000313" key="10">
    <source>
        <dbReference type="EMBL" id="MFC0628094.1"/>
    </source>
</evidence>
<evidence type="ECO:0000256" key="7">
    <source>
        <dbReference type="SAM" id="Phobius"/>
    </source>
</evidence>
<feature type="transmembrane region" description="Helical" evidence="7">
    <location>
        <begin position="246"/>
        <end position="269"/>
    </location>
</feature>
<dbReference type="Gene3D" id="3.40.50.300">
    <property type="entry name" value="P-loop containing nucleotide triphosphate hydrolases"/>
    <property type="match status" value="1"/>
</dbReference>
<evidence type="ECO:0000256" key="5">
    <source>
        <dbReference type="ARBA" id="ARBA00022989"/>
    </source>
</evidence>
<dbReference type="PANTHER" id="PTHR24221">
    <property type="entry name" value="ATP-BINDING CASSETTE SUB-FAMILY B"/>
    <property type="match status" value="1"/>
</dbReference>
<dbReference type="PROSITE" id="PS50893">
    <property type="entry name" value="ABC_TRANSPORTER_2"/>
    <property type="match status" value="1"/>
</dbReference>
<dbReference type="InterPro" id="IPR003593">
    <property type="entry name" value="AAA+_ATPase"/>
</dbReference>
<dbReference type="Pfam" id="PF00005">
    <property type="entry name" value="ABC_tran"/>
    <property type="match status" value="1"/>
</dbReference>
<dbReference type="EMBL" id="JBHLTC010000037">
    <property type="protein sequence ID" value="MFC0628094.1"/>
    <property type="molecule type" value="Genomic_DNA"/>
</dbReference>
<dbReference type="GO" id="GO:0005524">
    <property type="term" value="F:ATP binding"/>
    <property type="evidence" value="ECO:0007669"/>
    <property type="project" value="UniProtKB-KW"/>
</dbReference>
<dbReference type="InterPro" id="IPR039421">
    <property type="entry name" value="Type_1_exporter"/>
</dbReference>
<feature type="domain" description="ABC transmembrane type-1" evidence="9">
    <location>
        <begin position="26"/>
        <end position="307"/>
    </location>
</feature>
<keyword evidence="11" id="KW-1185">Reference proteome</keyword>
<gene>
    <name evidence="10" type="ORF">ACFFGN_28755</name>
</gene>
<evidence type="ECO:0000256" key="1">
    <source>
        <dbReference type="ARBA" id="ARBA00004651"/>
    </source>
</evidence>
<feature type="transmembrane region" description="Helical" evidence="7">
    <location>
        <begin position="281"/>
        <end position="302"/>
    </location>
</feature>
<dbReference type="PROSITE" id="PS50929">
    <property type="entry name" value="ABC_TM1F"/>
    <property type="match status" value="1"/>
</dbReference>